<gene>
    <name evidence="3" type="ORF">GCM10023351_34710</name>
</gene>
<sequence>MTEKTHAKASKSRKIEPTAEEPKKRRARLSQSDVPGHPVREAVRVPQAIRDEYGKEPTRPLGVAMALKMTPTGGTFRAITGASVAYGLTDGAAQSELVSLTELGKRVVAPTVEGDDVRALAEAVLRPRVVREFLEKYDGSRVPSRTIALNVLADMGVPNDATERAFDMIVDNARFVGFLRADHKGDDYVDLSQTPKVVAPDTPPADDTPAFQEPEIFGPGAGNSAAPAAAAPSGAAAPGAVVQPDLRRNKRVFISHGKNSAIVDQLKEVLTFGEFEPVVSVENESVSKPVPDKVMDDMRSCGAGIVHVGGEQRLMTPEGTERVMLNENVLIEIGAALALYRRNFILLVERGVTLPSNLQGLYEVRYEGDKLDYEATMKLLKAFNDFKLSTYEE</sequence>
<accession>A0ABP9AW83</accession>
<organism evidence="3 4">
    <name type="scientific">Microbacterium gilvum</name>
    <dbReference type="NCBI Taxonomy" id="1336204"/>
    <lineage>
        <taxon>Bacteria</taxon>
        <taxon>Bacillati</taxon>
        <taxon>Actinomycetota</taxon>
        <taxon>Actinomycetes</taxon>
        <taxon>Micrococcales</taxon>
        <taxon>Microbacteriaceae</taxon>
        <taxon>Microbacterium</taxon>
    </lineage>
</organism>
<keyword evidence="4" id="KW-1185">Reference proteome</keyword>
<dbReference type="RefSeq" id="WP_345442255.1">
    <property type="nucleotide sequence ID" value="NZ_BAABKO010000008.1"/>
</dbReference>
<name>A0ABP9AW83_9MICO</name>
<feature type="compositionally biased region" description="Low complexity" evidence="1">
    <location>
        <begin position="194"/>
        <end position="210"/>
    </location>
</feature>
<dbReference type="InterPro" id="IPR019302">
    <property type="entry name" value="CAP12/PCTIR_TIR_dom"/>
</dbReference>
<protein>
    <recommendedName>
        <fullName evidence="2">CD-NTase-associated protein 12/Pycsar effector protein TIR domain-containing protein</fullName>
    </recommendedName>
</protein>
<feature type="domain" description="CD-NTase-associated protein 12/Pycsar effector protein TIR" evidence="2">
    <location>
        <begin position="251"/>
        <end position="367"/>
    </location>
</feature>
<feature type="region of interest" description="Disordered" evidence="1">
    <location>
        <begin position="1"/>
        <end position="40"/>
    </location>
</feature>
<feature type="region of interest" description="Disordered" evidence="1">
    <location>
        <begin position="194"/>
        <end position="239"/>
    </location>
</feature>
<feature type="compositionally biased region" description="Low complexity" evidence="1">
    <location>
        <begin position="222"/>
        <end position="239"/>
    </location>
</feature>
<evidence type="ECO:0000313" key="3">
    <source>
        <dbReference type="EMBL" id="GAA4785961.1"/>
    </source>
</evidence>
<feature type="compositionally biased region" description="Basic and acidic residues" evidence="1">
    <location>
        <begin position="13"/>
        <end position="23"/>
    </location>
</feature>
<reference evidence="4" key="1">
    <citation type="journal article" date="2019" name="Int. J. Syst. Evol. Microbiol.">
        <title>The Global Catalogue of Microorganisms (GCM) 10K type strain sequencing project: providing services to taxonomists for standard genome sequencing and annotation.</title>
        <authorList>
            <consortium name="The Broad Institute Genomics Platform"/>
            <consortium name="The Broad Institute Genome Sequencing Center for Infectious Disease"/>
            <person name="Wu L."/>
            <person name="Ma J."/>
        </authorList>
    </citation>
    <scope>NUCLEOTIDE SEQUENCE [LARGE SCALE GENOMIC DNA]</scope>
    <source>
        <strain evidence="4">JCM 18537</strain>
    </source>
</reference>
<dbReference type="EMBL" id="BAABKO010000008">
    <property type="protein sequence ID" value="GAA4785961.1"/>
    <property type="molecule type" value="Genomic_DNA"/>
</dbReference>
<dbReference type="Proteomes" id="UP001501645">
    <property type="component" value="Unassembled WGS sequence"/>
</dbReference>
<evidence type="ECO:0000256" key="1">
    <source>
        <dbReference type="SAM" id="MobiDB-lite"/>
    </source>
</evidence>
<proteinExistence type="predicted"/>
<dbReference type="Pfam" id="PF10137">
    <property type="entry name" value="CAP12-PCTIR_TIR"/>
    <property type="match status" value="1"/>
</dbReference>
<evidence type="ECO:0000259" key="2">
    <source>
        <dbReference type="Pfam" id="PF10137"/>
    </source>
</evidence>
<comment type="caution">
    <text evidence="3">The sequence shown here is derived from an EMBL/GenBank/DDBJ whole genome shotgun (WGS) entry which is preliminary data.</text>
</comment>
<evidence type="ECO:0000313" key="4">
    <source>
        <dbReference type="Proteomes" id="UP001501645"/>
    </source>
</evidence>